<reference evidence="4" key="1">
    <citation type="submission" date="2016-11" db="EMBL/GenBank/DDBJ databases">
        <authorList>
            <person name="Jaros S."/>
            <person name="Januszkiewicz K."/>
            <person name="Wedrychowicz H."/>
        </authorList>
    </citation>
    <scope>NUCLEOTIDE SEQUENCE [LARGE SCALE GENOMIC DNA]</scope>
    <source>
        <strain evidence="4">CGMCC 4.3555</strain>
    </source>
</reference>
<dbReference type="Proteomes" id="UP000184388">
    <property type="component" value="Unassembled WGS sequence"/>
</dbReference>
<dbReference type="AlphaFoldDB" id="A0A9X8N9Y6"/>
<keyword evidence="3" id="KW-0548">Nucleotidyltransferase</keyword>
<dbReference type="Gene3D" id="3.90.550.10">
    <property type="entry name" value="Spore Coat Polysaccharide Biosynthesis Protein SpsA, Chain A"/>
    <property type="match status" value="1"/>
</dbReference>
<dbReference type="InterPro" id="IPR050486">
    <property type="entry name" value="Mannose-1P_guanyltransferase"/>
</dbReference>
<feature type="region of interest" description="Disordered" evidence="1">
    <location>
        <begin position="1"/>
        <end position="22"/>
    </location>
</feature>
<sequence length="43" mass="4812">MKAVVMAGGEGTRLRPMTSSMPKPLLPVVNRPIMEHVLRLLKR</sequence>
<dbReference type="Pfam" id="PF00483">
    <property type="entry name" value="NTP_transferase"/>
    <property type="match status" value="1"/>
</dbReference>
<evidence type="ECO:0000259" key="2">
    <source>
        <dbReference type="Pfam" id="PF00483"/>
    </source>
</evidence>
<feature type="non-terminal residue" evidence="3">
    <location>
        <position position="43"/>
    </location>
</feature>
<evidence type="ECO:0000256" key="1">
    <source>
        <dbReference type="SAM" id="MobiDB-lite"/>
    </source>
</evidence>
<proteinExistence type="predicted"/>
<evidence type="ECO:0000313" key="4">
    <source>
        <dbReference type="Proteomes" id="UP000184388"/>
    </source>
</evidence>
<dbReference type="InterPro" id="IPR005835">
    <property type="entry name" value="NTP_transferase_dom"/>
</dbReference>
<dbReference type="RefSeq" id="WP_167390940.1">
    <property type="nucleotide sequence ID" value="NZ_FRBK01000092.1"/>
</dbReference>
<dbReference type="SUPFAM" id="SSF53448">
    <property type="entry name" value="Nucleotide-diphospho-sugar transferases"/>
    <property type="match status" value="1"/>
</dbReference>
<feature type="domain" description="Nucleotidyl transferase" evidence="2">
    <location>
        <begin position="2"/>
        <end position="41"/>
    </location>
</feature>
<gene>
    <name evidence="3" type="ORF">SAMN05216268_1922</name>
</gene>
<comment type="caution">
    <text evidence="3">The sequence shown here is derived from an EMBL/GenBank/DDBJ whole genome shotgun (WGS) entry which is preliminary data.</text>
</comment>
<evidence type="ECO:0000313" key="3">
    <source>
        <dbReference type="EMBL" id="SHN37006.1"/>
    </source>
</evidence>
<protein>
    <submittedName>
        <fullName evidence="3">Mannose-1-phosphate guanylyltransferase / phosphomannomutase</fullName>
    </submittedName>
</protein>
<dbReference type="EMBL" id="FRBK01000092">
    <property type="protein sequence ID" value="SHN37006.1"/>
    <property type="molecule type" value="Genomic_DNA"/>
</dbReference>
<name>A0A9X8N9Y6_9ACTN</name>
<dbReference type="GO" id="GO:0016779">
    <property type="term" value="F:nucleotidyltransferase activity"/>
    <property type="evidence" value="ECO:0007669"/>
    <property type="project" value="UniProtKB-KW"/>
</dbReference>
<dbReference type="InterPro" id="IPR029044">
    <property type="entry name" value="Nucleotide-diphossugar_trans"/>
</dbReference>
<accession>A0A9X8N9Y6</accession>
<keyword evidence="3" id="KW-0808">Transferase</keyword>
<dbReference type="PANTHER" id="PTHR22572">
    <property type="entry name" value="SUGAR-1-PHOSPHATE GUANYL TRANSFERASE"/>
    <property type="match status" value="1"/>
</dbReference>
<organism evidence="3 4">
    <name type="scientific">Streptomyces yunnanensis</name>
    <dbReference type="NCBI Taxonomy" id="156453"/>
    <lineage>
        <taxon>Bacteria</taxon>
        <taxon>Bacillati</taxon>
        <taxon>Actinomycetota</taxon>
        <taxon>Actinomycetes</taxon>
        <taxon>Kitasatosporales</taxon>
        <taxon>Streptomycetaceae</taxon>
        <taxon>Streptomyces</taxon>
    </lineage>
</organism>